<evidence type="ECO:0000313" key="3">
    <source>
        <dbReference type="Proteomes" id="UP000606991"/>
    </source>
</evidence>
<dbReference type="AlphaFoldDB" id="A0A934K5K6"/>
<protein>
    <submittedName>
        <fullName evidence="2">Uncharacterized protein</fullName>
    </submittedName>
</protein>
<proteinExistence type="predicted"/>
<reference evidence="2 3" key="1">
    <citation type="submission" date="2020-10" db="EMBL/GenBank/DDBJ databases">
        <title>Ca. Dormibacterota MAGs.</title>
        <authorList>
            <person name="Montgomery K."/>
        </authorList>
    </citation>
    <scope>NUCLEOTIDE SEQUENCE [LARGE SCALE GENOMIC DNA]</scope>
    <source>
        <strain evidence="2">SC8812_S17_18</strain>
    </source>
</reference>
<organism evidence="2 3">
    <name type="scientific">Candidatus Aeolococcus gillhamiae</name>
    <dbReference type="NCBI Taxonomy" id="3127015"/>
    <lineage>
        <taxon>Bacteria</taxon>
        <taxon>Bacillati</taxon>
        <taxon>Candidatus Dormiibacterota</taxon>
        <taxon>Candidatus Dormibacteria</taxon>
        <taxon>Candidatus Aeolococcales</taxon>
        <taxon>Candidatus Aeolococcaceae</taxon>
        <taxon>Candidatus Aeolococcus</taxon>
    </lineage>
</organism>
<evidence type="ECO:0000256" key="1">
    <source>
        <dbReference type="SAM" id="Phobius"/>
    </source>
</evidence>
<dbReference type="RefSeq" id="WP_337313573.1">
    <property type="nucleotide sequence ID" value="NZ_JAEKNS010000143.1"/>
</dbReference>
<sequence>MSRRSPRRPHRRDRRGEDAQAVVEAALVIPLLLAVLLLFVGAVQLAEAVNEVRTATTVATVSAFSVPAGAPTQALAAVDDSFQQSINSGDVTKRTISCPQSDGNQYLYTGAAARGMYVSCHGSGTVDFSNSVVGILWRFPVTVDQDASVPVPLYRQCAPGANPC</sequence>
<accession>A0A934K5K6</accession>
<name>A0A934K5K6_9BACT</name>
<evidence type="ECO:0000313" key="2">
    <source>
        <dbReference type="EMBL" id="MBJ7595973.1"/>
    </source>
</evidence>
<keyword evidence="1" id="KW-1133">Transmembrane helix</keyword>
<keyword evidence="1" id="KW-0812">Transmembrane</keyword>
<gene>
    <name evidence="2" type="ORF">JF886_14165</name>
</gene>
<dbReference type="EMBL" id="JAEKNS010000143">
    <property type="protein sequence ID" value="MBJ7595973.1"/>
    <property type="molecule type" value="Genomic_DNA"/>
</dbReference>
<feature type="transmembrane region" description="Helical" evidence="1">
    <location>
        <begin position="21"/>
        <end position="43"/>
    </location>
</feature>
<dbReference type="Proteomes" id="UP000606991">
    <property type="component" value="Unassembled WGS sequence"/>
</dbReference>
<keyword evidence="1" id="KW-0472">Membrane</keyword>
<comment type="caution">
    <text evidence="2">The sequence shown here is derived from an EMBL/GenBank/DDBJ whole genome shotgun (WGS) entry which is preliminary data.</text>
</comment>